<gene>
    <name evidence="4" type="primary">msrA</name>
    <name evidence="7" type="ORF">SAMN05428963_10861</name>
</gene>
<keyword evidence="5" id="KW-0732">Signal</keyword>
<dbReference type="InterPro" id="IPR002569">
    <property type="entry name" value="Met_Sox_Rdtase_MsrA_dom"/>
</dbReference>
<dbReference type="Pfam" id="PF01625">
    <property type="entry name" value="PMSR"/>
    <property type="match status" value="1"/>
</dbReference>
<evidence type="ECO:0000256" key="3">
    <source>
        <dbReference type="ARBA" id="ARBA00048782"/>
    </source>
</evidence>
<accession>A0A1T4RXF8</accession>
<dbReference type="RefSeq" id="WP_078708799.1">
    <property type="nucleotide sequence ID" value="NZ_FUXL01000008.1"/>
</dbReference>
<reference evidence="8" key="1">
    <citation type="submission" date="2017-02" db="EMBL/GenBank/DDBJ databases">
        <authorList>
            <person name="Varghese N."/>
            <person name="Submissions S."/>
        </authorList>
    </citation>
    <scope>NUCLEOTIDE SEQUENCE [LARGE SCALE GENOMIC DNA]</scope>
    <source>
        <strain evidence="8">USBA 369</strain>
    </source>
</reference>
<comment type="catalytic activity">
    <reaction evidence="3 4">
        <text>[thioredoxin]-disulfide + L-methionine + H2O = L-methionine (S)-S-oxide + [thioredoxin]-dithiol</text>
        <dbReference type="Rhea" id="RHEA:19993"/>
        <dbReference type="Rhea" id="RHEA-COMP:10698"/>
        <dbReference type="Rhea" id="RHEA-COMP:10700"/>
        <dbReference type="ChEBI" id="CHEBI:15377"/>
        <dbReference type="ChEBI" id="CHEBI:29950"/>
        <dbReference type="ChEBI" id="CHEBI:50058"/>
        <dbReference type="ChEBI" id="CHEBI:57844"/>
        <dbReference type="ChEBI" id="CHEBI:58772"/>
        <dbReference type="EC" id="1.8.4.11"/>
    </reaction>
</comment>
<dbReference type="EC" id="1.8.4.11" evidence="4"/>
<feature type="active site" evidence="4">
    <location>
        <position position="42"/>
    </location>
</feature>
<feature type="domain" description="Peptide methionine sulphoxide reductase MsrA" evidence="6">
    <location>
        <begin position="35"/>
        <end position="184"/>
    </location>
</feature>
<dbReference type="AlphaFoldDB" id="A0A1T4RXF8"/>
<evidence type="ECO:0000313" key="7">
    <source>
        <dbReference type="EMBL" id="SKA20670.1"/>
    </source>
</evidence>
<evidence type="ECO:0000256" key="5">
    <source>
        <dbReference type="SAM" id="SignalP"/>
    </source>
</evidence>
<dbReference type="Proteomes" id="UP000190135">
    <property type="component" value="Unassembled WGS sequence"/>
</dbReference>
<dbReference type="SUPFAM" id="SSF55068">
    <property type="entry name" value="Peptide methionine sulfoxide reductase"/>
    <property type="match status" value="1"/>
</dbReference>
<comment type="similarity">
    <text evidence="4">Belongs to the MsrA Met sulfoxide reductase family.</text>
</comment>
<dbReference type="STRING" id="1365950.SAMN05428963_10861"/>
<evidence type="ECO:0000313" key="8">
    <source>
        <dbReference type="Proteomes" id="UP000190135"/>
    </source>
</evidence>
<dbReference type="GO" id="GO:0033744">
    <property type="term" value="F:L-methionine:thioredoxin-disulfide S-oxidoreductase activity"/>
    <property type="evidence" value="ECO:0007669"/>
    <property type="project" value="RHEA"/>
</dbReference>
<dbReference type="PANTHER" id="PTHR43774:SF1">
    <property type="entry name" value="PEPTIDE METHIONINE SULFOXIDE REDUCTASE MSRA 2"/>
    <property type="match status" value="1"/>
</dbReference>
<dbReference type="HAMAP" id="MF_01401">
    <property type="entry name" value="MsrA"/>
    <property type="match status" value="1"/>
</dbReference>
<keyword evidence="8" id="KW-1185">Reference proteome</keyword>
<feature type="signal peptide" evidence="5">
    <location>
        <begin position="1"/>
        <end position="31"/>
    </location>
</feature>
<comment type="function">
    <text evidence="4">Has an important function as a repair enzyme for proteins that have been inactivated by oxidation. Catalyzes the reversible oxidation-reduction of methionine sulfoxide in proteins to methionine.</text>
</comment>
<evidence type="ECO:0000256" key="2">
    <source>
        <dbReference type="ARBA" id="ARBA00047806"/>
    </source>
</evidence>
<dbReference type="InterPro" id="IPR036509">
    <property type="entry name" value="Met_Sox_Rdtase_MsrA_sf"/>
</dbReference>
<feature type="chain" id="PRO_5012188309" description="Peptide methionine sulfoxide reductase MsrA" evidence="5">
    <location>
        <begin position="32"/>
        <end position="213"/>
    </location>
</feature>
<dbReference type="PANTHER" id="PTHR43774">
    <property type="entry name" value="PEPTIDE METHIONINE SULFOXIDE REDUCTASE"/>
    <property type="match status" value="1"/>
</dbReference>
<organism evidence="7 8">
    <name type="scientific">Consotaella salsifontis</name>
    <dbReference type="NCBI Taxonomy" id="1365950"/>
    <lineage>
        <taxon>Bacteria</taxon>
        <taxon>Pseudomonadati</taxon>
        <taxon>Pseudomonadota</taxon>
        <taxon>Alphaproteobacteria</taxon>
        <taxon>Hyphomicrobiales</taxon>
        <taxon>Aurantimonadaceae</taxon>
        <taxon>Consotaella</taxon>
    </lineage>
</organism>
<name>A0A1T4RXF8_9HYPH</name>
<proteinExistence type="inferred from homology"/>
<protein>
    <recommendedName>
        <fullName evidence="4">Peptide methionine sulfoxide reductase MsrA</fullName>
        <shortName evidence="4">Protein-methionine-S-oxide reductase</shortName>
        <ecNumber evidence="4">1.8.4.11</ecNumber>
    </recommendedName>
    <alternativeName>
        <fullName evidence="4">Peptide-methionine (S)-S-oxide reductase</fullName>
        <shortName evidence="4">Peptide Met(O) reductase</shortName>
    </alternativeName>
</protein>
<sequence length="213" mass="23510">MRFHASRIGALALAAAMVSAFGGFSSRPALAASEKAIFAGGCFWCVESDFDRVPGVLKTISGYTGGSLKNPTYHQVSAGGTGHYESVEVTFDPSKVSYEQLLTAFWHSVDPVDAGGQFCDRGASYRTAIFAENDEQLKEAEASKKAIENELKQPVATTITKAGAFYPAEDYHQDYYEKNPLRYKYYRWNCGRDQRIKELWGDKAHLGLQNHGS</sequence>
<dbReference type="Gene3D" id="3.30.1060.10">
    <property type="entry name" value="Peptide methionine sulphoxide reductase MsrA"/>
    <property type="match status" value="1"/>
</dbReference>
<evidence type="ECO:0000256" key="4">
    <source>
        <dbReference type="HAMAP-Rule" id="MF_01401"/>
    </source>
</evidence>
<evidence type="ECO:0000256" key="1">
    <source>
        <dbReference type="ARBA" id="ARBA00023002"/>
    </source>
</evidence>
<keyword evidence="1 4" id="KW-0560">Oxidoreductase</keyword>
<dbReference type="NCBIfam" id="TIGR00401">
    <property type="entry name" value="msrA"/>
    <property type="match status" value="1"/>
</dbReference>
<dbReference type="GO" id="GO:0008113">
    <property type="term" value="F:peptide-methionine (S)-S-oxide reductase activity"/>
    <property type="evidence" value="ECO:0007669"/>
    <property type="project" value="UniProtKB-UniRule"/>
</dbReference>
<dbReference type="EMBL" id="FUXL01000008">
    <property type="protein sequence ID" value="SKA20670.1"/>
    <property type="molecule type" value="Genomic_DNA"/>
</dbReference>
<evidence type="ECO:0000259" key="6">
    <source>
        <dbReference type="Pfam" id="PF01625"/>
    </source>
</evidence>
<comment type="catalytic activity">
    <reaction evidence="2 4">
        <text>L-methionyl-[protein] + [thioredoxin]-disulfide + H2O = L-methionyl-(S)-S-oxide-[protein] + [thioredoxin]-dithiol</text>
        <dbReference type="Rhea" id="RHEA:14217"/>
        <dbReference type="Rhea" id="RHEA-COMP:10698"/>
        <dbReference type="Rhea" id="RHEA-COMP:10700"/>
        <dbReference type="Rhea" id="RHEA-COMP:12313"/>
        <dbReference type="Rhea" id="RHEA-COMP:12315"/>
        <dbReference type="ChEBI" id="CHEBI:15377"/>
        <dbReference type="ChEBI" id="CHEBI:16044"/>
        <dbReference type="ChEBI" id="CHEBI:29950"/>
        <dbReference type="ChEBI" id="CHEBI:44120"/>
        <dbReference type="ChEBI" id="CHEBI:50058"/>
        <dbReference type="EC" id="1.8.4.11"/>
    </reaction>
</comment>